<dbReference type="Proteomes" id="UP000886814">
    <property type="component" value="Unassembled WGS sequence"/>
</dbReference>
<comment type="caution">
    <text evidence="1">The sequence shown here is derived from an EMBL/GenBank/DDBJ whole genome shotgun (WGS) entry which is preliminary data.</text>
</comment>
<accession>A0A9D1TFH9</accession>
<evidence type="ECO:0000313" key="2">
    <source>
        <dbReference type="Proteomes" id="UP000886814"/>
    </source>
</evidence>
<reference evidence="1" key="2">
    <citation type="submission" date="2021-04" db="EMBL/GenBank/DDBJ databases">
        <authorList>
            <person name="Gilroy R."/>
        </authorList>
    </citation>
    <scope>NUCLEOTIDE SEQUENCE</scope>
    <source>
        <strain evidence="1">CHK195-9823</strain>
    </source>
</reference>
<proteinExistence type="predicted"/>
<reference evidence="1" key="1">
    <citation type="journal article" date="2021" name="PeerJ">
        <title>Extensive microbial diversity within the chicken gut microbiome revealed by metagenomics and culture.</title>
        <authorList>
            <person name="Gilroy R."/>
            <person name="Ravi A."/>
            <person name="Getino M."/>
            <person name="Pursley I."/>
            <person name="Horton D.L."/>
            <person name="Alikhan N.F."/>
            <person name="Baker D."/>
            <person name="Gharbi K."/>
            <person name="Hall N."/>
            <person name="Watson M."/>
            <person name="Adriaenssens E.M."/>
            <person name="Foster-Nyarko E."/>
            <person name="Jarju S."/>
            <person name="Secka A."/>
            <person name="Antonio M."/>
            <person name="Oren A."/>
            <person name="Chaudhuri R.R."/>
            <person name="La Ragione R."/>
            <person name="Hildebrand F."/>
            <person name="Pallen M.J."/>
        </authorList>
    </citation>
    <scope>NUCLEOTIDE SEQUENCE</scope>
    <source>
        <strain evidence="1">CHK195-9823</strain>
    </source>
</reference>
<protein>
    <submittedName>
        <fullName evidence="1">Uncharacterized protein</fullName>
    </submittedName>
</protein>
<dbReference type="AlphaFoldDB" id="A0A9D1TFH9"/>
<name>A0A9D1TFH9_9FIRM</name>
<sequence length="355" mass="41815">MHKINENSWVLHALAGAAFFRFPLQCYGYELRTGFILVADNDSDARKVENDLLRLFNGVQVMRWNSKAERPENFRIGIHRYKKKDTEDELETFLSEKKFLPVIIVGGILPKILYEKGFVIKSSFHRKELTKMDQNYEPFCNYLIEHIEYVTNEIQILKTSKIMMKYRRQKASAFAYYLLAVARLWWCFWRENGSEEASDQWVEKFMGSVIKTETDMSRFDDLYSVKAAVKDCVIRFMLQNRIPVVPINDGIRKDEPYIGMEEDFYLIPEALLRIMCAPLLETVSFLQLKKEMELDGMLVTDKVLGNYTVKILIFNADTGQTQRLRFLKLNKLDFIDEEGFYLEDLQKIQTKEEES</sequence>
<evidence type="ECO:0000313" key="1">
    <source>
        <dbReference type="EMBL" id="HIV38417.1"/>
    </source>
</evidence>
<organism evidence="1 2">
    <name type="scientific">Candidatus Blautia stercorigallinarum</name>
    <dbReference type="NCBI Taxonomy" id="2838501"/>
    <lineage>
        <taxon>Bacteria</taxon>
        <taxon>Bacillati</taxon>
        <taxon>Bacillota</taxon>
        <taxon>Clostridia</taxon>
        <taxon>Lachnospirales</taxon>
        <taxon>Lachnospiraceae</taxon>
        <taxon>Blautia</taxon>
    </lineage>
</organism>
<dbReference type="EMBL" id="DXIQ01000031">
    <property type="protein sequence ID" value="HIV38417.1"/>
    <property type="molecule type" value="Genomic_DNA"/>
</dbReference>
<gene>
    <name evidence="1" type="ORF">H9747_05375</name>
</gene>